<protein>
    <submittedName>
        <fullName evidence="1">Uncharacterized protein</fullName>
    </submittedName>
</protein>
<organism evidence="1 2">
    <name type="scientific">Araneus ventricosus</name>
    <name type="common">Orbweaver spider</name>
    <name type="synonym">Epeira ventricosa</name>
    <dbReference type="NCBI Taxonomy" id="182803"/>
    <lineage>
        <taxon>Eukaryota</taxon>
        <taxon>Metazoa</taxon>
        <taxon>Ecdysozoa</taxon>
        <taxon>Arthropoda</taxon>
        <taxon>Chelicerata</taxon>
        <taxon>Arachnida</taxon>
        <taxon>Araneae</taxon>
        <taxon>Araneomorphae</taxon>
        <taxon>Entelegynae</taxon>
        <taxon>Araneoidea</taxon>
        <taxon>Araneidae</taxon>
        <taxon>Araneus</taxon>
    </lineage>
</organism>
<sequence>MCPLGGIFSGIWFRTWNPPAPMPRSWHKASDAPRVPWSLSVQCSKSQKVQGITNPFHTEYNLKQKRTSTDKIQKQFPVDNQREYAPIREFIQNVTLGANVSCIPAKLRHAWHFVN</sequence>
<comment type="caution">
    <text evidence="1">The sequence shown here is derived from an EMBL/GenBank/DDBJ whole genome shotgun (WGS) entry which is preliminary data.</text>
</comment>
<evidence type="ECO:0000313" key="1">
    <source>
        <dbReference type="EMBL" id="GBL82822.1"/>
    </source>
</evidence>
<dbReference type="AlphaFoldDB" id="A0A4Y2AS69"/>
<reference evidence="1 2" key="1">
    <citation type="journal article" date="2019" name="Sci. Rep.">
        <title>Orb-weaving spider Araneus ventricosus genome elucidates the spidroin gene catalogue.</title>
        <authorList>
            <person name="Kono N."/>
            <person name="Nakamura H."/>
            <person name="Ohtoshi R."/>
            <person name="Moran D.A.P."/>
            <person name="Shinohara A."/>
            <person name="Yoshida Y."/>
            <person name="Fujiwara M."/>
            <person name="Mori M."/>
            <person name="Tomita M."/>
            <person name="Arakawa K."/>
        </authorList>
    </citation>
    <scope>NUCLEOTIDE SEQUENCE [LARGE SCALE GENOMIC DNA]</scope>
</reference>
<dbReference type="EMBL" id="BGPR01000030">
    <property type="protein sequence ID" value="GBL82822.1"/>
    <property type="molecule type" value="Genomic_DNA"/>
</dbReference>
<gene>
    <name evidence="1" type="ORF">AVEN_106349_1</name>
</gene>
<name>A0A4Y2AS69_ARAVE</name>
<dbReference type="Proteomes" id="UP000499080">
    <property type="component" value="Unassembled WGS sequence"/>
</dbReference>
<keyword evidence="2" id="KW-1185">Reference proteome</keyword>
<accession>A0A4Y2AS69</accession>
<proteinExistence type="predicted"/>
<evidence type="ECO:0000313" key="2">
    <source>
        <dbReference type="Proteomes" id="UP000499080"/>
    </source>
</evidence>